<evidence type="ECO:0008006" key="7">
    <source>
        <dbReference type="Google" id="ProtNLM"/>
    </source>
</evidence>
<dbReference type="InterPro" id="IPR036291">
    <property type="entry name" value="NAD(P)-bd_dom_sf"/>
</dbReference>
<keyword evidence="6" id="KW-1185">Reference proteome</keyword>
<dbReference type="PRINTS" id="PR00081">
    <property type="entry name" value="GDHRDH"/>
</dbReference>
<evidence type="ECO:0000256" key="1">
    <source>
        <dbReference type="ARBA" id="ARBA00006484"/>
    </source>
</evidence>
<organism evidence="5 6">
    <name type="scientific">Hydnum rufescens UP504</name>
    <dbReference type="NCBI Taxonomy" id="1448309"/>
    <lineage>
        <taxon>Eukaryota</taxon>
        <taxon>Fungi</taxon>
        <taxon>Dikarya</taxon>
        <taxon>Basidiomycota</taxon>
        <taxon>Agaricomycotina</taxon>
        <taxon>Agaricomycetes</taxon>
        <taxon>Cantharellales</taxon>
        <taxon>Hydnaceae</taxon>
        <taxon>Hydnum</taxon>
    </lineage>
</organism>
<dbReference type="SUPFAM" id="SSF51735">
    <property type="entry name" value="NAD(P)-binding Rossmann-fold domains"/>
    <property type="match status" value="1"/>
</dbReference>
<comment type="similarity">
    <text evidence="1 4">Belongs to the short-chain dehydrogenases/reductases (SDR) family.</text>
</comment>
<dbReference type="InterPro" id="IPR020904">
    <property type="entry name" value="Sc_DH/Rdtase_CS"/>
</dbReference>
<dbReference type="CDD" id="cd05233">
    <property type="entry name" value="SDR_c"/>
    <property type="match status" value="1"/>
</dbReference>
<dbReference type="GO" id="GO:0016616">
    <property type="term" value="F:oxidoreductase activity, acting on the CH-OH group of donors, NAD or NADP as acceptor"/>
    <property type="evidence" value="ECO:0007669"/>
    <property type="project" value="UniProtKB-ARBA"/>
</dbReference>
<dbReference type="EMBL" id="MU128933">
    <property type="protein sequence ID" value="KAF9517299.1"/>
    <property type="molecule type" value="Genomic_DNA"/>
</dbReference>
<dbReference type="PROSITE" id="PS00061">
    <property type="entry name" value="ADH_SHORT"/>
    <property type="match status" value="1"/>
</dbReference>
<dbReference type="Gene3D" id="3.40.50.720">
    <property type="entry name" value="NAD(P)-binding Rossmann-like Domain"/>
    <property type="match status" value="1"/>
</dbReference>
<reference evidence="5" key="1">
    <citation type="journal article" date="2020" name="Nat. Commun.">
        <title>Large-scale genome sequencing of mycorrhizal fungi provides insights into the early evolution of symbiotic traits.</title>
        <authorList>
            <person name="Miyauchi S."/>
            <person name="Kiss E."/>
            <person name="Kuo A."/>
            <person name="Drula E."/>
            <person name="Kohler A."/>
            <person name="Sanchez-Garcia M."/>
            <person name="Morin E."/>
            <person name="Andreopoulos B."/>
            <person name="Barry K.W."/>
            <person name="Bonito G."/>
            <person name="Buee M."/>
            <person name="Carver A."/>
            <person name="Chen C."/>
            <person name="Cichocki N."/>
            <person name="Clum A."/>
            <person name="Culley D."/>
            <person name="Crous P.W."/>
            <person name="Fauchery L."/>
            <person name="Girlanda M."/>
            <person name="Hayes R.D."/>
            <person name="Keri Z."/>
            <person name="LaButti K."/>
            <person name="Lipzen A."/>
            <person name="Lombard V."/>
            <person name="Magnuson J."/>
            <person name="Maillard F."/>
            <person name="Murat C."/>
            <person name="Nolan M."/>
            <person name="Ohm R.A."/>
            <person name="Pangilinan J."/>
            <person name="Pereira M.F."/>
            <person name="Perotto S."/>
            <person name="Peter M."/>
            <person name="Pfister S."/>
            <person name="Riley R."/>
            <person name="Sitrit Y."/>
            <person name="Stielow J.B."/>
            <person name="Szollosi G."/>
            <person name="Zifcakova L."/>
            <person name="Stursova M."/>
            <person name="Spatafora J.W."/>
            <person name="Tedersoo L."/>
            <person name="Vaario L.M."/>
            <person name="Yamada A."/>
            <person name="Yan M."/>
            <person name="Wang P."/>
            <person name="Xu J."/>
            <person name="Bruns T."/>
            <person name="Baldrian P."/>
            <person name="Vilgalys R."/>
            <person name="Dunand C."/>
            <person name="Henrissat B."/>
            <person name="Grigoriev I.V."/>
            <person name="Hibbett D."/>
            <person name="Nagy L.G."/>
            <person name="Martin F.M."/>
        </authorList>
    </citation>
    <scope>NUCLEOTIDE SEQUENCE</scope>
    <source>
        <strain evidence="5">UP504</strain>
    </source>
</reference>
<evidence type="ECO:0000256" key="3">
    <source>
        <dbReference type="ARBA" id="ARBA00023002"/>
    </source>
</evidence>
<evidence type="ECO:0000313" key="5">
    <source>
        <dbReference type="EMBL" id="KAF9517299.1"/>
    </source>
</evidence>
<evidence type="ECO:0000256" key="4">
    <source>
        <dbReference type="RuleBase" id="RU000363"/>
    </source>
</evidence>
<evidence type="ECO:0000256" key="2">
    <source>
        <dbReference type="ARBA" id="ARBA00022857"/>
    </source>
</evidence>
<keyword evidence="3" id="KW-0560">Oxidoreductase</keyword>
<gene>
    <name evidence="5" type="ORF">BS47DRAFT_1291301</name>
</gene>
<evidence type="ECO:0000313" key="6">
    <source>
        <dbReference type="Proteomes" id="UP000886523"/>
    </source>
</evidence>
<dbReference type="GO" id="GO:0050664">
    <property type="term" value="F:oxidoreductase activity, acting on NAD(P)H, oxygen as acceptor"/>
    <property type="evidence" value="ECO:0007669"/>
    <property type="project" value="TreeGrafter"/>
</dbReference>
<name>A0A9P6DZR9_9AGAM</name>
<protein>
    <recommendedName>
        <fullName evidence="7">NAD(P)-binding protein</fullName>
    </recommendedName>
</protein>
<dbReference type="OrthoDB" id="5307821at2759"/>
<dbReference type="AlphaFoldDB" id="A0A9P6DZR9"/>
<keyword evidence="2" id="KW-0521">NADP</keyword>
<dbReference type="Pfam" id="PF00106">
    <property type="entry name" value="adh_short"/>
    <property type="match status" value="1"/>
</dbReference>
<dbReference type="PANTHER" id="PTHR43008">
    <property type="entry name" value="BENZIL REDUCTASE"/>
    <property type="match status" value="1"/>
</dbReference>
<dbReference type="Proteomes" id="UP000886523">
    <property type="component" value="Unassembled WGS sequence"/>
</dbReference>
<proteinExistence type="inferred from homology"/>
<dbReference type="PRINTS" id="PR00080">
    <property type="entry name" value="SDRFAMILY"/>
</dbReference>
<dbReference type="PANTHER" id="PTHR43008:SF7">
    <property type="entry name" value="SHORT CHAIN DEHYDROGENASE_REDUCTASE (AFU_ORTHOLOGUE AFUA_2G00830)"/>
    <property type="match status" value="1"/>
</dbReference>
<accession>A0A9P6DZR9</accession>
<sequence>MSRPNSRPRLPSPFARRFRERADSDLAVLASNHTAIHGGRTCVITGGASGIGLAAAKKFANHGLHVCLADIDEKKLQQAEAEIAEIIGKDNVLAVVTDVSNLSQVEHLHDEAFKKFGEVNVLLNAAAINTGKDGTVGTAIENISSWKDVLDVNLGGIINVTQTFTGPMSAQENPSLIINVGSKQGITNPPGNAAYNVSKAGVRFLTENLAYELRTRGSRTTAHLFIPGWTYTGMTGAPDKPKPDGAWTAEETVHFIVRLGDFYIVCPDNETSPELDRLRMLWSVRDVSEGRPALSRWHPEWKPLYEEFIKGELEELVE</sequence>
<dbReference type="InterPro" id="IPR002347">
    <property type="entry name" value="SDR_fam"/>
</dbReference>
<comment type="caution">
    <text evidence="5">The sequence shown here is derived from an EMBL/GenBank/DDBJ whole genome shotgun (WGS) entry which is preliminary data.</text>
</comment>